<dbReference type="AlphaFoldDB" id="A0AA38GJN6"/>
<evidence type="ECO:0000313" key="1">
    <source>
        <dbReference type="EMBL" id="KAH9322783.1"/>
    </source>
</evidence>
<sequence>MLALIINFLTISARFYVNISPGKKLHTFIRLCSAHGAIEQEIQYEHSPVFCVKCRSTGHGTGSCKGITLDWRLKSSTRAEICVASPNPDPLPPNVGDTKTGELVIESTSEQVVGIGAISSPTSP</sequence>
<comment type="caution">
    <text evidence="1">The sequence shown here is derived from an EMBL/GenBank/DDBJ whole genome shotgun (WGS) entry which is preliminary data.</text>
</comment>
<reference evidence="1 2" key="1">
    <citation type="journal article" date="2021" name="Nat. Plants">
        <title>The Taxus genome provides insights into paclitaxel biosynthesis.</title>
        <authorList>
            <person name="Xiong X."/>
            <person name="Gou J."/>
            <person name="Liao Q."/>
            <person name="Li Y."/>
            <person name="Zhou Q."/>
            <person name="Bi G."/>
            <person name="Li C."/>
            <person name="Du R."/>
            <person name="Wang X."/>
            <person name="Sun T."/>
            <person name="Guo L."/>
            <person name="Liang H."/>
            <person name="Lu P."/>
            <person name="Wu Y."/>
            <person name="Zhang Z."/>
            <person name="Ro D.K."/>
            <person name="Shang Y."/>
            <person name="Huang S."/>
            <person name="Yan J."/>
        </authorList>
    </citation>
    <scope>NUCLEOTIDE SEQUENCE [LARGE SCALE GENOMIC DNA]</scope>
    <source>
        <strain evidence="1">Ta-2019</strain>
    </source>
</reference>
<proteinExistence type="predicted"/>
<gene>
    <name evidence="1" type="ORF">KI387_017422</name>
</gene>
<organism evidence="1 2">
    <name type="scientific">Taxus chinensis</name>
    <name type="common">Chinese yew</name>
    <name type="synonym">Taxus wallichiana var. chinensis</name>
    <dbReference type="NCBI Taxonomy" id="29808"/>
    <lineage>
        <taxon>Eukaryota</taxon>
        <taxon>Viridiplantae</taxon>
        <taxon>Streptophyta</taxon>
        <taxon>Embryophyta</taxon>
        <taxon>Tracheophyta</taxon>
        <taxon>Spermatophyta</taxon>
        <taxon>Pinopsida</taxon>
        <taxon>Pinidae</taxon>
        <taxon>Conifers II</taxon>
        <taxon>Cupressales</taxon>
        <taxon>Taxaceae</taxon>
        <taxon>Taxus</taxon>
    </lineage>
</organism>
<protein>
    <submittedName>
        <fullName evidence="1">Uncharacterized protein</fullName>
    </submittedName>
</protein>
<feature type="non-terminal residue" evidence="1">
    <location>
        <position position="124"/>
    </location>
</feature>
<accession>A0AA38GJN6</accession>
<keyword evidence="2" id="KW-1185">Reference proteome</keyword>
<evidence type="ECO:0000313" key="2">
    <source>
        <dbReference type="Proteomes" id="UP000824469"/>
    </source>
</evidence>
<dbReference type="EMBL" id="JAHRHJ020000003">
    <property type="protein sequence ID" value="KAH9322783.1"/>
    <property type="molecule type" value="Genomic_DNA"/>
</dbReference>
<dbReference type="Proteomes" id="UP000824469">
    <property type="component" value="Unassembled WGS sequence"/>
</dbReference>
<name>A0AA38GJN6_TAXCH</name>